<feature type="transmembrane region" description="Helical" evidence="1">
    <location>
        <begin position="92"/>
        <end position="110"/>
    </location>
</feature>
<dbReference type="PROSITE" id="PS51257">
    <property type="entry name" value="PROKAR_LIPOPROTEIN"/>
    <property type="match status" value="1"/>
</dbReference>
<feature type="signal peptide" evidence="2">
    <location>
        <begin position="1"/>
        <end position="21"/>
    </location>
</feature>
<keyword evidence="1" id="KW-0472">Membrane</keyword>
<protein>
    <submittedName>
        <fullName evidence="3">Uncharacterized protein</fullName>
    </submittedName>
</protein>
<dbReference type="EMBL" id="JAUQSX010000015">
    <property type="protein sequence ID" value="MDO7849236.1"/>
    <property type="molecule type" value="Genomic_DNA"/>
</dbReference>
<feature type="chain" id="PRO_5045211697" evidence="2">
    <location>
        <begin position="22"/>
        <end position="116"/>
    </location>
</feature>
<keyword evidence="1" id="KW-0812">Transmembrane</keyword>
<sequence length="116" mass="12346">MKACFLLLLLIMAGCAREAWHAPMTVPTDSTALLLPALPPGKYKFTGPVNITMQAGNNNVATPTATAKVKATAAAVGPGSSAAAPIKNGLPWWWLLVVVALALLILNKLVRRRWLF</sequence>
<dbReference type="RefSeq" id="WP_305013904.1">
    <property type="nucleotide sequence ID" value="NZ_JAUQSX010000015.1"/>
</dbReference>
<reference evidence="3" key="1">
    <citation type="submission" date="2023-07" db="EMBL/GenBank/DDBJ databases">
        <authorList>
            <person name="Kim M.K."/>
        </authorList>
    </citation>
    <scope>NUCLEOTIDE SEQUENCE</scope>
    <source>
        <strain evidence="3">M29</strain>
    </source>
</reference>
<evidence type="ECO:0000313" key="3">
    <source>
        <dbReference type="EMBL" id="MDO7849236.1"/>
    </source>
</evidence>
<evidence type="ECO:0000313" key="4">
    <source>
        <dbReference type="Proteomes" id="UP001167796"/>
    </source>
</evidence>
<evidence type="ECO:0000256" key="1">
    <source>
        <dbReference type="SAM" id="Phobius"/>
    </source>
</evidence>
<accession>A0ABT9AH85</accession>
<proteinExistence type="predicted"/>
<comment type="caution">
    <text evidence="3">The sequence shown here is derived from an EMBL/GenBank/DDBJ whole genome shotgun (WGS) entry which is preliminary data.</text>
</comment>
<keyword evidence="4" id="KW-1185">Reference proteome</keyword>
<evidence type="ECO:0000256" key="2">
    <source>
        <dbReference type="SAM" id="SignalP"/>
    </source>
</evidence>
<name>A0ABT9AH85_9BACT</name>
<gene>
    <name evidence="3" type="ORF">Q5H92_22925</name>
</gene>
<organism evidence="3 4">
    <name type="scientific">Hymenobacter mellowenesis</name>
    <dbReference type="NCBI Taxonomy" id="3063995"/>
    <lineage>
        <taxon>Bacteria</taxon>
        <taxon>Pseudomonadati</taxon>
        <taxon>Bacteroidota</taxon>
        <taxon>Cytophagia</taxon>
        <taxon>Cytophagales</taxon>
        <taxon>Hymenobacteraceae</taxon>
        <taxon>Hymenobacter</taxon>
    </lineage>
</organism>
<dbReference type="Proteomes" id="UP001167796">
    <property type="component" value="Unassembled WGS sequence"/>
</dbReference>
<keyword evidence="1" id="KW-1133">Transmembrane helix</keyword>
<keyword evidence="2" id="KW-0732">Signal</keyword>